<dbReference type="Proteomes" id="UP001054945">
    <property type="component" value="Unassembled WGS sequence"/>
</dbReference>
<dbReference type="AlphaFoldDB" id="A0AAV4XCU3"/>
<comment type="caution">
    <text evidence="2">The sequence shown here is derived from an EMBL/GenBank/DDBJ whole genome shotgun (WGS) entry which is preliminary data.</text>
</comment>
<reference evidence="2 3" key="1">
    <citation type="submission" date="2021-06" db="EMBL/GenBank/DDBJ databases">
        <title>Caerostris extrusa draft genome.</title>
        <authorList>
            <person name="Kono N."/>
            <person name="Arakawa K."/>
        </authorList>
    </citation>
    <scope>NUCLEOTIDE SEQUENCE [LARGE SCALE GENOMIC DNA]</scope>
</reference>
<keyword evidence="1" id="KW-1133">Transmembrane helix</keyword>
<name>A0AAV4XCU3_CAEEX</name>
<keyword evidence="3" id="KW-1185">Reference proteome</keyword>
<keyword evidence="1" id="KW-0472">Membrane</keyword>
<organism evidence="2 3">
    <name type="scientific">Caerostris extrusa</name>
    <name type="common">Bark spider</name>
    <name type="synonym">Caerostris bankana</name>
    <dbReference type="NCBI Taxonomy" id="172846"/>
    <lineage>
        <taxon>Eukaryota</taxon>
        <taxon>Metazoa</taxon>
        <taxon>Ecdysozoa</taxon>
        <taxon>Arthropoda</taxon>
        <taxon>Chelicerata</taxon>
        <taxon>Arachnida</taxon>
        <taxon>Araneae</taxon>
        <taxon>Araneomorphae</taxon>
        <taxon>Entelegynae</taxon>
        <taxon>Araneoidea</taxon>
        <taxon>Araneidae</taxon>
        <taxon>Caerostris</taxon>
    </lineage>
</organism>
<feature type="transmembrane region" description="Helical" evidence="1">
    <location>
        <begin position="80"/>
        <end position="100"/>
    </location>
</feature>
<sequence>MITSLLINKLFHLQAPLSSAPLQLHANSIFTQNHLQKVKNIKTITTASDFLRERESKKIKRELSGGKVEKRIRQRCRLKLLVFFAAPIGRAPIGVMGGFLQPAEPTIKKCRGADKTV</sequence>
<evidence type="ECO:0000313" key="3">
    <source>
        <dbReference type="Proteomes" id="UP001054945"/>
    </source>
</evidence>
<accession>A0AAV4XCU3</accession>
<protein>
    <submittedName>
        <fullName evidence="2">Uncharacterized protein</fullName>
    </submittedName>
</protein>
<proteinExistence type="predicted"/>
<keyword evidence="1" id="KW-0812">Transmembrane</keyword>
<evidence type="ECO:0000256" key="1">
    <source>
        <dbReference type="SAM" id="Phobius"/>
    </source>
</evidence>
<dbReference type="EMBL" id="BPLR01000054">
    <property type="protein sequence ID" value="GIY91786.1"/>
    <property type="molecule type" value="Genomic_DNA"/>
</dbReference>
<evidence type="ECO:0000313" key="2">
    <source>
        <dbReference type="EMBL" id="GIY91786.1"/>
    </source>
</evidence>
<gene>
    <name evidence="2" type="ORF">CEXT_187061</name>
</gene>